<reference evidence="1" key="1">
    <citation type="submission" date="2014-11" db="EMBL/GenBank/DDBJ databases">
        <authorList>
            <person name="Amaro Gonzalez C."/>
        </authorList>
    </citation>
    <scope>NUCLEOTIDE SEQUENCE</scope>
</reference>
<dbReference type="EMBL" id="GBXM01070128">
    <property type="protein sequence ID" value="JAH38449.1"/>
    <property type="molecule type" value="Transcribed_RNA"/>
</dbReference>
<evidence type="ECO:0000313" key="1">
    <source>
        <dbReference type="EMBL" id="JAH38449.1"/>
    </source>
</evidence>
<organism evidence="1">
    <name type="scientific">Anguilla anguilla</name>
    <name type="common">European freshwater eel</name>
    <name type="synonym">Muraena anguilla</name>
    <dbReference type="NCBI Taxonomy" id="7936"/>
    <lineage>
        <taxon>Eukaryota</taxon>
        <taxon>Metazoa</taxon>
        <taxon>Chordata</taxon>
        <taxon>Craniata</taxon>
        <taxon>Vertebrata</taxon>
        <taxon>Euteleostomi</taxon>
        <taxon>Actinopterygii</taxon>
        <taxon>Neopterygii</taxon>
        <taxon>Teleostei</taxon>
        <taxon>Anguilliformes</taxon>
        <taxon>Anguillidae</taxon>
        <taxon>Anguilla</taxon>
    </lineage>
</organism>
<accession>A0A0E9SAL5</accession>
<proteinExistence type="predicted"/>
<protein>
    <submittedName>
        <fullName evidence="1">Uncharacterized protein</fullName>
    </submittedName>
</protein>
<name>A0A0E9SAL5_ANGAN</name>
<dbReference type="AlphaFoldDB" id="A0A0E9SAL5"/>
<reference evidence="1" key="2">
    <citation type="journal article" date="2015" name="Fish Shellfish Immunol.">
        <title>Early steps in the European eel (Anguilla anguilla)-Vibrio vulnificus interaction in the gills: Role of the RtxA13 toxin.</title>
        <authorList>
            <person name="Callol A."/>
            <person name="Pajuelo D."/>
            <person name="Ebbesson L."/>
            <person name="Teles M."/>
            <person name="MacKenzie S."/>
            <person name="Amaro C."/>
        </authorList>
    </citation>
    <scope>NUCLEOTIDE SEQUENCE</scope>
</reference>
<sequence>MIKKRRNNGQIANQLANRRKSASYLSGYGCCYEVGRFILRH</sequence>